<protein>
    <submittedName>
        <fullName evidence="1">Uncharacterized protein</fullName>
    </submittedName>
</protein>
<dbReference type="EMBL" id="CM045767">
    <property type="protein sequence ID" value="KAI7996742.1"/>
    <property type="molecule type" value="Genomic_DNA"/>
</dbReference>
<accession>A0ACC0G8P7</accession>
<organism evidence="1 2">
    <name type="scientific">Camellia lanceoleosa</name>
    <dbReference type="NCBI Taxonomy" id="1840588"/>
    <lineage>
        <taxon>Eukaryota</taxon>
        <taxon>Viridiplantae</taxon>
        <taxon>Streptophyta</taxon>
        <taxon>Embryophyta</taxon>
        <taxon>Tracheophyta</taxon>
        <taxon>Spermatophyta</taxon>
        <taxon>Magnoliopsida</taxon>
        <taxon>eudicotyledons</taxon>
        <taxon>Gunneridae</taxon>
        <taxon>Pentapetalae</taxon>
        <taxon>asterids</taxon>
        <taxon>Ericales</taxon>
        <taxon>Theaceae</taxon>
        <taxon>Camellia</taxon>
    </lineage>
</organism>
<sequence length="309" mass="34617">MSFAVGRVLIFTKCFEMINQMMNVECKGISYPIRVIEEAVGRNFYFSRNIDSSDSSIIPESITRSKQENERQNMIGNVEGDLVPTTELDSRVDGNVEGDLVSTTELVLRHWRVRDDECGLEKVGPPLVGQTNFDLGNETQPKVALENEQLPMCIAMAQKVVDEVNCCEGLKDGLKLISMAHLGSKNWSLVPFAPYMSLGLNCFSLPNQSSPEEIESQSEVLLKVLGSEGNIRRAQKLNTSHGLFNHCHKLIDDKKRRKLKLVEEILGDSCMKKGKRRKVKRILKRGTIFRAVVDATSSSMLSGLIINRN</sequence>
<gene>
    <name evidence="1" type="ORF">LOK49_LG10G02994</name>
</gene>
<evidence type="ECO:0000313" key="2">
    <source>
        <dbReference type="Proteomes" id="UP001060215"/>
    </source>
</evidence>
<proteinExistence type="predicted"/>
<keyword evidence="2" id="KW-1185">Reference proteome</keyword>
<comment type="caution">
    <text evidence="1">The sequence shown here is derived from an EMBL/GenBank/DDBJ whole genome shotgun (WGS) entry which is preliminary data.</text>
</comment>
<dbReference type="Proteomes" id="UP001060215">
    <property type="component" value="Chromosome 10"/>
</dbReference>
<evidence type="ECO:0000313" key="1">
    <source>
        <dbReference type="EMBL" id="KAI7996742.1"/>
    </source>
</evidence>
<reference evidence="1 2" key="1">
    <citation type="journal article" date="2022" name="Plant J.">
        <title>Chromosome-level genome of Camellia lanceoleosa provides a valuable resource for understanding genome evolution and self-incompatibility.</title>
        <authorList>
            <person name="Gong W."/>
            <person name="Xiao S."/>
            <person name="Wang L."/>
            <person name="Liao Z."/>
            <person name="Chang Y."/>
            <person name="Mo W."/>
            <person name="Hu G."/>
            <person name="Li W."/>
            <person name="Zhao G."/>
            <person name="Zhu H."/>
            <person name="Hu X."/>
            <person name="Ji K."/>
            <person name="Xiang X."/>
            <person name="Song Q."/>
            <person name="Yuan D."/>
            <person name="Jin S."/>
            <person name="Zhang L."/>
        </authorList>
    </citation>
    <scope>NUCLEOTIDE SEQUENCE [LARGE SCALE GENOMIC DNA]</scope>
    <source>
        <strain evidence="1">SQ_2022a</strain>
    </source>
</reference>
<name>A0ACC0G8P7_9ERIC</name>